<evidence type="ECO:0000256" key="1">
    <source>
        <dbReference type="ARBA" id="ARBA00005196"/>
    </source>
</evidence>
<feature type="binding site" evidence="9">
    <location>
        <position position="46"/>
    </location>
    <ligand>
        <name>substrate</name>
    </ligand>
</feature>
<evidence type="ECO:0000256" key="9">
    <source>
        <dbReference type="HAMAP-Rule" id="MF_00197"/>
    </source>
</evidence>
<feature type="active site" description="Proton acceptor" evidence="9">
    <location>
        <position position="223"/>
    </location>
</feature>
<proteinExistence type="inferred from homology"/>
<evidence type="ECO:0000256" key="5">
    <source>
        <dbReference type="ARBA" id="ARBA00022605"/>
    </source>
</evidence>
<dbReference type="Proteomes" id="UP000242733">
    <property type="component" value="Unassembled WGS sequence"/>
</dbReference>
<evidence type="ECO:0000313" key="11">
    <source>
        <dbReference type="EMBL" id="PIE20610.1"/>
    </source>
</evidence>
<reference evidence="11 12" key="1">
    <citation type="submission" date="2017-10" db="EMBL/GenBank/DDBJ databases">
        <title>Novel microbial diversity and functional potential in the marine mammal oral microbiome.</title>
        <authorList>
            <person name="Dudek N.K."/>
            <person name="Sun C.L."/>
            <person name="Burstein D."/>
            <person name="Kantor R.S."/>
            <person name="Aliaga Goltsman D.S."/>
            <person name="Bik E.M."/>
            <person name="Thomas B.C."/>
            <person name="Banfield J.F."/>
            <person name="Relman D.A."/>
        </authorList>
    </citation>
    <scope>NUCLEOTIDE SEQUENCE [LARGE SCALE GENOMIC DNA]</scope>
    <source>
        <strain evidence="11">DOLJORAL78_49_30</strain>
    </source>
</reference>
<dbReference type="NCBIfam" id="TIGR00652">
    <property type="entry name" value="DapF"/>
    <property type="match status" value="1"/>
</dbReference>
<dbReference type="PANTHER" id="PTHR31689">
    <property type="entry name" value="DIAMINOPIMELATE EPIMERASE, CHLOROPLASTIC"/>
    <property type="match status" value="1"/>
</dbReference>
<dbReference type="FunFam" id="3.10.310.10:FF:000004">
    <property type="entry name" value="Diaminopimelate epimerase"/>
    <property type="match status" value="1"/>
</dbReference>
<comment type="similarity">
    <text evidence="2 9">Belongs to the diaminopimelate epimerase family.</text>
</comment>
<dbReference type="EC" id="5.1.1.7" evidence="3 9"/>
<dbReference type="InterPro" id="IPR018510">
    <property type="entry name" value="DAP_epimerase_AS"/>
</dbReference>
<protein>
    <recommendedName>
        <fullName evidence="3 9">Diaminopimelate epimerase</fullName>
        <shortName evidence="9">DAP epimerase</shortName>
        <ecNumber evidence="3 9">5.1.1.7</ecNumber>
    </recommendedName>
    <alternativeName>
        <fullName evidence="9">PLP-independent amino acid racemase</fullName>
    </alternativeName>
</protein>
<dbReference type="Pfam" id="PF01678">
    <property type="entry name" value="DAP_epimerase"/>
    <property type="match status" value="2"/>
</dbReference>
<evidence type="ECO:0000256" key="4">
    <source>
        <dbReference type="ARBA" id="ARBA00022490"/>
    </source>
</evidence>
<comment type="subcellular location">
    <subcellularLocation>
        <location evidence="9">Cytoplasm</location>
    </subcellularLocation>
</comment>
<dbReference type="EMBL" id="PDSG01000005">
    <property type="protein sequence ID" value="PIE20610.1"/>
    <property type="molecule type" value="Genomic_DNA"/>
</dbReference>
<evidence type="ECO:0000256" key="7">
    <source>
        <dbReference type="ARBA" id="ARBA00023235"/>
    </source>
</evidence>
<dbReference type="UniPathway" id="UPA00034">
    <property type="reaction ID" value="UER00025"/>
</dbReference>
<keyword evidence="6 9" id="KW-0457">Lysine biosynthesis</keyword>
<feature type="binding site" evidence="9">
    <location>
        <position position="66"/>
    </location>
    <ligand>
        <name>substrate</name>
    </ligand>
</feature>
<dbReference type="GO" id="GO:0005829">
    <property type="term" value="C:cytosol"/>
    <property type="evidence" value="ECO:0007669"/>
    <property type="project" value="TreeGrafter"/>
</dbReference>
<feature type="site" description="Could be important to modulate the pK values of the two catalytic cysteine residues" evidence="9">
    <location>
        <position position="165"/>
    </location>
</feature>
<gene>
    <name evidence="9" type="primary">dapF</name>
    <name evidence="11" type="ORF">CSA61_01630</name>
</gene>
<feature type="binding site" evidence="9">
    <location>
        <position position="13"/>
    </location>
    <ligand>
        <name>substrate</name>
    </ligand>
</feature>
<comment type="subunit">
    <text evidence="9">Homodimer.</text>
</comment>
<feature type="binding site" evidence="9">
    <location>
        <position position="196"/>
    </location>
    <ligand>
        <name>substrate</name>
    </ligand>
</feature>
<keyword evidence="7 9" id="KW-0413">Isomerase</keyword>
<name>A0A2G6JB66_NEPCE</name>
<dbReference type="PROSITE" id="PS01326">
    <property type="entry name" value="DAP_EPIMERASE"/>
    <property type="match status" value="1"/>
</dbReference>
<dbReference type="InterPro" id="IPR001653">
    <property type="entry name" value="DAP_epimerase_DapF"/>
</dbReference>
<dbReference type="SUPFAM" id="SSF54506">
    <property type="entry name" value="Diaminopimelate epimerase-like"/>
    <property type="match status" value="1"/>
</dbReference>
<feature type="binding site" evidence="9">
    <location>
        <position position="163"/>
    </location>
    <ligand>
        <name>substrate</name>
    </ligand>
</feature>
<dbReference type="Gene3D" id="3.10.310.10">
    <property type="entry name" value="Diaminopimelate Epimerase, Chain A, domain 1"/>
    <property type="match status" value="2"/>
</dbReference>
<evidence type="ECO:0000256" key="6">
    <source>
        <dbReference type="ARBA" id="ARBA00023154"/>
    </source>
</evidence>
<dbReference type="FunFam" id="3.10.310.10:FF:000001">
    <property type="entry name" value="Diaminopimelate epimerase"/>
    <property type="match status" value="1"/>
</dbReference>
<sequence length="280" mass="30313">MLVRFTKMHGLGNDFMVLDLVTQRIKVTPKLVKKLGDRNFGVGFDQLLLVEPPTEPDVDFRYRIFNQDGSEVENCGNGARCFAKFVRDKRLTGKSEIVVQTANGRMILKIREDKRVEVNMGEPVLAPASVPFEAPAQAAVYTVEVPSAGDKAKVELSAVSMGNPHAVLVVDDTETAPVETLGPVLEAHERFPAKANIGFMQIVSPNEINLRVFERGVGETIACGTGACAAVVAGTLRGMLKMPVIVHLPGGDLEIEWQGEGQPVIMTGPATTVFEGQIFV</sequence>
<feature type="binding site" evidence="9">
    <location>
        <begin position="224"/>
        <end position="225"/>
    </location>
    <ligand>
        <name>substrate</name>
    </ligand>
</feature>
<comment type="pathway">
    <text evidence="1 9">Amino-acid biosynthesis; L-lysine biosynthesis via DAP pathway; DL-2,6-diaminopimelate from LL-2,6-diaminopimelate: step 1/1.</text>
</comment>
<feature type="binding site" evidence="9">
    <location>
        <begin position="76"/>
        <end position="77"/>
    </location>
    <ligand>
        <name>substrate</name>
    </ligand>
</feature>
<feature type="site" description="Important for dimerization" evidence="9">
    <location>
        <position position="274"/>
    </location>
</feature>
<accession>A0A2G6JB66</accession>
<evidence type="ECO:0000256" key="8">
    <source>
        <dbReference type="ARBA" id="ARBA00051712"/>
    </source>
</evidence>
<feature type="active site" evidence="10">
    <location>
        <position position="75"/>
    </location>
</feature>
<feature type="binding site" evidence="9">
    <location>
        <begin position="214"/>
        <end position="215"/>
    </location>
    <ligand>
        <name>substrate</name>
    </ligand>
</feature>
<evidence type="ECO:0000256" key="3">
    <source>
        <dbReference type="ARBA" id="ARBA00013080"/>
    </source>
</evidence>
<evidence type="ECO:0000313" key="12">
    <source>
        <dbReference type="Proteomes" id="UP000242733"/>
    </source>
</evidence>
<comment type="caution">
    <text evidence="11">The sequence shown here is derived from an EMBL/GenBank/DDBJ whole genome shotgun (WGS) entry which is preliminary data.</text>
</comment>
<dbReference type="AlphaFoldDB" id="A0A2G6JB66"/>
<evidence type="ECO:0000256" key="2">
    <source>
        <dbReference type="ARBA" id="ARBA00010219"/>
    </source>
</evidence>
<dbReference type="GO" id="GO:0009089">
    <property type="term" value="P:lysine biosynthetic process via diaminopimelate"/>
    <property type="evidence" value="ECO:0007669"/>
    <property type="project" value="UniProtKB-UniRule"/>
</dbReference>
<keyword evidence="5 9" id="KW-0028">Amino-acid biosynthesis</keyword>
<comment type="function">
    <text evidence="9">Catalyzes the stereoinversion of LL-2,6-diaminopimelate (L,L-DAP) to meso-diaminopimelate (meso-DAP), a precursor of L-lysine and an essential component of the bacterial peptidoglycan.</text>
</comment>
<dbReference type="GO" id="GO:0008837">
    <property type="term" value="F:diaminopimelate epimerase activity"/>
    <property type="evidence" value="ECO:0007669"/>
    <property type="project" value="UniProtKB-UniRule"/>
</dbReference>
<feature type="active site" description="Proton donor" evidence="9">
    <location>
        <position position="75"/>
    </location>
</feature>
<dbReference type="HAMAP" id="MF_00197">
    <property type="entry name" value="DAP_epimerase"/>
    <property type="match status" value="1"/>
</dbReference>
<keyword evidence="4 9" id="KW-0963">Cytoplasm</keyword>
<feature type="site" description="Could be important to modulate the pK values of the two catalytic cysteine residues" evidence="9">
    <location>
        <position position="214"/>
    </location>
</feature>
<comment type="catalytic activity">
    <reaction evidence="8 9">
        <text>(2S,6S)-2,6-diaminopimelate = meso-2,6-diaminopimelate</text>
        <dbReference type="Rhea" id="RHEA:15393"/>
        <dbReference type="ChEBI" id="CHEBI:57609"/>
        <dbReference type="ChEBI" id="CHEBI:57791"/>
        <dbReference type="EC" id="5.1.1.7"/>
    </reaction>
</comment>
<dbReference type="PANTHER" id="PTHR31689:SF0">
    <property type="entry name" value="DIAMINOPIMELATE EPIMERASE"/>
    <property type="match status" value="1"/>
</dbReference>
<organism evidence="11 12">
    <name type="scientific">Neptuniibacter caesariensis</name>
    <dbReference type="NCBI Taxonomy" id="207954"/>
    <lineage>
        <taxon>Bacteria</taxon>
        <taxon>Pseudomonadati</taxon>
        <taxon>Pseudomonadota</taxon>
        <taxon>Gammaproteobacteria</taxon>
        <taxon>Oceanospirillales</taxon>
        <taxon>Oceanospirillaceae</taxon>
        <taxon>Neptuniibacter</taxon>
    </lineage>
</organism>
<evidence type="ECO:0000256" key="10">
    <source>
        <dbReference type="PROSITE-ProRule" id="PRU10125"/>
    </source>
</evidence>